<keyword evidence="5" id="KW-0131">Cell cycle</keyword>
<proteinExistence type="inferred from homology"/>
<sequence length="122" mass="13312">MATESSEGEEEAKLTGGNKVLMVDDDLREMGKKVACSVSSCKPGNGVSSLRDDNLDTYWQSDGAQPHLVNVQFQKKVKLQGRGSFPAEGLGCGPLSMKGGLYLTSFPWKRSFLDGREWCSFT</sequence>
<gene>
    <name evidence="7" type="ORF">FEM48_Zijuj04G0068500</name>
</gene>
<evidence type="ECO:0000256" key="5">
    <source>
        <dbReference type="ARBA" id="ARBA00023306"/>
    </source>
</evidence>
<dbReference type="GO" id="GO:0051301">
    <property type="term" value="P:cell division"/>
    <property type="evidence" value="ECO:0007669"/>
    <property type="project" value="UniProtKB-KW"/>
</dbReference>
<reference evidence="7" key="1">
    <citation type="journal article" date="2021" name="Front. Plant Sci.">
        <title>Chromosome-Scale Genome Assembly for Chinese Sour Jujube and Insights Into Its Genome Evolution and Domestication Signature.</title>
        <authorList>
            <person name="Shen L.-Y."/>
            <person name="Luo H."/>
            <person name="Wang X.-L."/>
            <person name="Wang X.-M."/>
            <person name="Qiu X.-J."/>
            <person name="Liu H."/>
            <person name="Zhou S.-S."/>
            <person name="Jia K.-H."/>
            <person name="Nie S."/>
            <person name="Bao Y.-T."/>
            <person name="Zhang R.-G."/>
            <person name="Yun Q.-Z."/>
            <person name="Chai Y.-H."/>
            <person name="Lu J.-Y."/>
            <person name="Li Y."/>
            <person name="Zhao S.-W."/>
            <person name="Mao J.-F."/>
            <person name="Jia S.-G."/>
            <person name="Mao Y.-M."/>
        </authorList>
    </citation>
    <scope>NUCLEOTIDE SEQUENCE</scope>
    <source>
        <strain evidence="7">AT0</strain>
        <tissue evidence="7">Leaf</tissue>
    </source>
</reference>
<keyword evidence="3" id="KW-0498">Mitosis</keyword>
<dbReference type="PROSITE" id="PS51284">
    <property type="entry name" value="DOC"/>
    <property type="match status" value="1"/>
</dbReference>
<dbReference type="PANTHER" id="PTHR12936">
    <property type="entry name" value="ANAPHASE-PROMOTING COMPLEX 10"/>
    <property type="match status" value="1"/>
</dbReference>
<comment type="similarity">
    <text evidence="1">Belongs to the APC10 family.</text>
</comment>
<dbReference type="SUPFAM" id="SSF49785">
    <property type="entry name" value="Galactose-binding domain-like"/>
    <property type="match status" value="1"/>
</dbReference>
<dbReference type="GO" id="GO:0070979">
    <property type="term" value="P:protein K11-linked ubiquitination"/>
    <property type="evidence" value="ECO:0007669"/>
    <property type="project" value="TreeGrafter"/>
</dbReference>
<accession>A0A978VIF2</accession>
<evidence type="ECO:0000313" key="7">
    <source>
        <dbReference type="EMBL" id="KAH7532871.1"/>
    </source>
</evidence>
<dbReference type="SMART" id="SM01337">
    <property type="entry name" value="APC10"/>
    <property type="match status" value="1"/>
</dbReference>
<dbReference type="InterPro" id="IPR016901">
    <property type="entry name" value="APC10/Doc1"/>
</dbReference>
<evidence type="ECO:0000256" key="3">
    <source>
        <dbReference type="ARBA" id="ARBA00022776"/>
    </source>
</evidence>
<evidence type="ECO:0000256" key="1">
    <source>
        <dbReference type="ARBA" id="ARBA00006762"/>
    </source>
</evidence>
<dbReference type="InterPro" id="IPR008979">
    <property type="entry name" value="Galactose-bd-like_sf"/>
</dbReference>
<dbReference type="Proteomes" id="UP000813462">
    <property type="component" value="Unassembled WGS sequence"/>
</dbReference>
<dbReference type="EMBL" id="JAEACU010000004">
    <property type="protein sequence ID" value="KAH7532871.1"/>
    <property type="molecule type" value="Genomic_DNA"/>
</dbReference>
<dbReference type="Pfam" id="PF03256">
    <property type="entry name" value="ANAPC10"/>
    <property type="match status" value="1"/>
</dbReference>
<dbReference type="PANTHER" id="PTHR12936:SF0">
    <property type="entry name" value="ANAPHASE-PROMOTING COMPLEX SUBUNIT 10"/>
    <property type="match status" value="1"/>
</dbReference>
<dbReference type="InterPro" id="IPR004939">
    <property type="entry name" value="APC_su10/DOC_dom"/>
</dbReference>
<dbReference type="GO" id="GO:0005680">
    <property type="term" value="C:anaphase-promoting complex"/>
    <property type="evidence" value="ECO:0007669"/>
    <property type="project" value="InterPro"/>
</dbReference>
<keyword evidence="4" id="KW-0833">Ubl conjugation pathway</keyword>
<evidence type="ECO:0000259" key="6">
    <source>
        <dbReference type="PROSITE" id="PS51284"/>
    </source>
</evidence>
<feature type="domain" description="DOC" evidence="6">
    <location>
        <begin position="6"/>
        <end position="122"/>
    </location>
</feature>
<protein>
    <recommendedName>
        <fullName evidence="6">DOC domain-containing protein</fullName>
    </recommendedName>
</protein>
<dbReference type="AlphaFoldDB" id="A0A978VIF2"/>
<evidence type="ECO:0000256" key="2">
    <source>
        <dbReference type="ARBA" id="ARBA00022618"/>
    </source>
</evidence>
<dbReference type="Gene3D" id="2.60.120.260">
    <property type="entry name" value="Galactose-binding domain-like"/>
    <property type="match status" value="1"/>
</dbReference>
<evidence type="ECO:0000256" key="4">
    <source>
        <dbReference type="ARBA" id="ARBA00022786"/>
    </source>
</evidence>
<evidence type="ECO:0000313" key="8">
    <source>
        <dbReference type="Proteomes" id="UP000813462"/>
    </source>
</evidence>
<comment type="caution">
    <text evidence="7">The sequence shown here is derived from an EMBL/GenBank/DDBJ whole genome shotgun (WGS) entry which is preliminary data.</text>
</comment>
<dbReference type="GO" id="GO:0031145">
    <property type="term" value="P:anaphase-promoting complex-dependent catabolic process"/>
    <property type="evidence" value="ECO:0007669"/>
    <property type="project" value="InterPro"/>
</dbReference>
<keyword evidence="2" id="KW-0132">Cell division</keyword>
<name>A0A978VIF2_ZIZJJ</name>
<organism evidence="7 8">
    <name type="scientific">Ziziphus jujuba var. spinosa</name>
    <dbReference type="NCBI Taxonomy" id="714518"/>
    <lineage>
        <taxon>Eukaryota</taxon>
        <taxon>Viridiplantae</taxon>
        <taxon>Streptophyta</taxon>
        <taxon>Embryophyta</taxon>
        <taxon>Tracheophyta</taxon>
        <taxon>Spermatophyta</taxon>
        <taxon>Magnoliopsida</taxon>
        <taxon>eudicotyledons</taxon>
        <taxon>Gunneridae</taxon>
        <taxon>Pentapetalae</taxon>
        <taxon>rosids</taxon>
        <taxon>fabids</taxon>
        <taxon>Rosales</taxon>
        <taxon>Rhamnaceae</taxon>
        <taxon>Paliureae</taxon>
        <taxon>Ziziphus</taxon>
    </lineage>
</organism>